<evidence type="ECO:0000313" key="1">
    <source>
        <dbReference type="EMBL" id="RVW17190.1"/>
    </source>
</evidence>
<reference evidence="1 2" key="1">
    <citation type="journal article" date="2018" name="PLoS Genet.">
        <title>Population sequencing reveals clonal diversity and ancestral inbreeding in the grapevine cultivar Chardonnay.</title>
        <authorList>
            <person name="Roach M.J."/>
            <person name="Johnson D.L."/>
            <person name="Bohlmann J."/>
            <person name="van Vuuren H.J."/>
            <person name="Jones S.J."/>
            <person name="Pretorius I.S."/>
            <person name="Schmidt S.A."/>
            <person name="Borneman A.R."/>
        </authorList>
    </citation>
    <scope>NUCLEOTIDE SEQUENCE [LARGE SCALE GENOMIC DNA]</scope>
    <source>
        <strain evidence="2">cv. Chardonnay</strain>
        <tissue evidence="1">Leaf</tissue>
    </source>
</reference>
<protein>
    <submittedName>
        <fullName evidence="1">Retrovirus-related Pol polyprotein from transposon TNT 1-94</fullName>
    </submittedName>
</protein>
<dbReference type="PANTHER" id="PTHR11439">
    <property type="entry name" value="GAG-POL-RELATED RETROTRANSPOSON"/>
    <property type="match status" value="1"/>
</dbReference>
<accession>A0A438C1T3</accession>
<organism evidence="1 2">
    <name type="scientific">Vitis vinifera</name>
    <name type="common">Grape</name>
    <dbReference type="NCBI Taxonomy" id="29760"/>
    <lineage>
        <taxon>Eukaryota</taxon>
        <taxon>Viridiplantae</taxon>
        <taxon>Streptophyta</taxon>
        <taxon>Embryophyta</taxon>
        <taxon>Tracheophyta</taxon>
        <taxon>Spermatophyta</taxon>
        <taxon>Magnoliopsida</taxon>
        <taxon>eudicotyledons</taxon>
        <taxon>Gunneridae</taxon>
        <taxon>Pentapetalae</taxon>
        <taxon>rosids</taxon>
        <taxon>Vitales</taxon>
        <taxon>Vitaceae</taxon>
        <taxon>Viteae</taxon>
        <taxon>Vitis</taxon>
    </lineage>
</organism>
<dbReference type="AlphaFoldDB" id="A0A438C1T3"/>
<sequence length="163" mass="18052">MENSKPVSIPLAGHFILSMTQCPQSEAERKEMNFVPYANVIGSLMYAMVCSQPDIAHSVSILSRFMANSGKEHWNGVKWLIRYVRGSLGAGLKFRSSKEGVGIIGYVDSDYARDLDKRRSTTCYIFTLFGGPVSWKSQLQSIVALSTTEAEYIAAIEAMKEAL</sequence>
<dbReference type="Proteomes" id="UP000288805">
    <property type="component" value="Unassembled WGS sequence"/>
</dbReference>
<comment type="caution">
    <text evidence="1">The sequence shown here is derived from an EMBL/GenBank/DDBJ whole genome shotgun (WGS) entry which is preliminary data.</text>
</comment>
<dbReference type="EMBL" id="QGNW01002581">
    <property type="protein sequence ID" value="RVW17190.1"/>
    <property type="molecule type" value="Genomic_DNA"/>
</dbReference>
<dbReference type="CDD" id="cd09272">
    <property type="entry name" value="RNase_HI_RT_Ty1"/>
    <property type="match status" value="1"/>
</dbReference>
<proteinExistence type="predicted"/>
<name>A0A438C1T3_VITVI</name>
<evidence type="ECO:0000313" key="2">
    <source>
        <dbReference type="Proteomes" id="UP000288805"/>
    </source>
</evidence>
<dbReference type="PANTHER" id="PTHR11439:SF491">
    <property type="entry name" value="INTEGRASE CATALYTIC DOMAIN-CONTAINING PROTEIN"/>
    <property type="match status" value="1"/>
</dbReference>
<gene>
    <name evidence="1" type="primary">POLX_2232</name>
    <name evidence="1" type="ORF">CK203_075950</name>
</gene>